<dbReference type="AlphaFoldDB" id="A0A934IP59"/>
<organism evidence="1 2">
    <name type="scientific">Acuticoccus mangrovi</name>
    <dbReference type="NCBI Taxonomy" id="2796142"/>
    <lineage>
        <taxon>Bacteria</taxon>
        <taxon>Pseudomonadati</taxon>
        <taxon>Pseudomonadota</taxon>
        <taxon>Alphaproteobacteria</taxon>
        <taxon>Hyphomicrobiales</taxon>
        <taxon>Amorphaceae</taxon>
        <taxon>Acuticoccus</taxon>
    </lineage>
</organism>
<evidence type="ECO:0000313" key="1">
    <source>
        <dbReference type="EMBL" id="MBJ3775500.1"/>
    </source>
</evidence>
<sequence length="168" mass="18621">MADTTMHARDDAALVWSPPFDIELGWLDGNGHLNMAYYHVMFDRTVDLALDVLGLGDAYRTENKAGLFTVETHVIYRSEVHAHDKVRVSFQLLGCDEKRLHAFQTMVREADGQLAATSENLFVHVDLEARRAAPFPADGLTRARDMVAAHAAVGTSKYVGRRIAPLGD</sequence>
<proteinExistence type="predicted"/>
<dbReference type="Pfam" id="PF13279">
    <property type="entry name" value="4HBT_2"/>
    <property type="match status" value="1"/>
</dbReference>
<dbReference type="CDD" id="cd00586">
    <property type="entry name" value="4HBT"/>
    <property type="match status" value="1"/>
</dbReference>
<name>A0A934IP59_9HYPH</name>
<dbReference type="SUPFAM" id="SSF54637">
    <property type="entry name" value="Thioesterase/thiol ester dehydrase-isomerase"/>
    <property type="match status" value="1"/>
</dbReference>
<dbReference type="EMBL" id="JAEKJA010000005">
    <property type="protein sequence ID" value="MBJ3775500.1"/>
    <property type="molecule type" value="Genomic_DNA"/>
</dbReference>
<dbReference type="InterPro" id="IPR029069">
    <property type="entry name" value="HotDog_dom_sf"/>
</dbReference>
<dbReference type="RefSeq" id="WP_198881392.1">
    <property type="nucleotide sequence ID" value="NZ_JAEKJA010000005.1"/>
</dbReference>
<comment type="caution">
    <text evidence="1">The sequence shown here is derived from an EMBL/GenBank/DDBJ whole genome shotgun (WGS) entry which is preliminary data.</text>
</comment>
<accession>A0A934IP59</accession>
<protein>
    <submittedName>
        <fullName evidence="1">Thioesterase family protein</fullName>
    </submittedName>
</protein>
<keyword evidence="2" id="KW-1185">Reference proteome</keyword>
<reference evidence="1" key="1">
    <citation type="submission" date="2020-12" db="EMBL/GenBank/DDBJ databases">
        <title>Bacterial taxonomy.</title>
        <authorList>
            <person name="Pan X."/>
        </authorList>
    </citation>
    <scope>NUCLEOTIDE SEQUENCE</scope>
    <source>
        <strain evidence="1">B2012</strain>
    </source>
</reference>
<gene>
    <name evidence="1" type="ORF">JCR33_07385</name>
</gene>
<evidence type="ECO:0000313" key="2">
    <source>
        <dbReference type="Proteomes" id="UP000609531"/>
    </source>
</evidence>
<dbReference type="Proteomes" id="UP000609531">
    <property type="component" value="Unassembled WGS sequence"/>
</dbReference>
<dbReference type="Gene3D" id="3.10.129.10">
    <property type="entry name" value="Hotdog Thioesterase"/>
    <property type="match status" value="1"/>
</dbReference>